<proteinExistence type="predicted"/>
<evidence type="ECO:0000256" key="1">
    <source>
        <dbReference type="ARBA" id="ARBA00004401"/>
    </source>
</evidence>
<organism evidence="5 6">
    <name type="scientific">Channa striata</name>
    <name type="common">Snakehead murrel</name>
    <name type="synonym">Ophicephalus striatus</name>
    <dbReference type="NCBI Taxonomy" id="64152"/>
    <lineage>
        <taxon>Eukaryota</taxon>
        <taxon>Metazoa</taxon>
        <taxon>Chordata</taxon>
        <taxon>Craniata</taxon>
        <taxon>Vertebrata</taxon>
        <taxon>Euteleostomi</taxon>
        <taxon>Actinopterygii</taxon>
        <taxon>Neopterygii</taxon>
        <taxon>Teleostei</taxon>
        <taxon>Neoteleostei</taxon>
        <taxon>Acanthomorphata</taxon>
        <taxon>Anabantaria</taxon>
        <taxon>Anabantiformes</taxon>
        <taxon>Channoidei</taxon>
        <taxon>Channidae</taxon>
        <taxon>Channa</taxon>
    </lineage>
</organism>
<evidence type="ECO:0000256" key="3">
    <source>
        <dbReference type="SAM" id="SignalP"/>
    </source>
</evidence>
<dbReference type="InterPro" id="IPR016187">
    <property type="entry name" value="CTDL_fold"/>
</dbReference>
<name>A0AA88IFM6_CHASR</name>
<feature type="domain" description="C-type lectin" evidence="4">
    <location>
        <begin position="112"/>
        <end position="214"/>
    </location>
</feature>
<protein>
    <recommendedName>
        <fullName evidence="4">C-type lectin domain-containing protein</fullName>
    </recommendedName>
</protein>
<sequence>MAPSLVLCAVLCAVLCVGAAAGNRFPPTTTPTTTPTTPLSNTPITGTGIFTTPTPTTITTTPTSTSPLRNTSSLMQVFTSNYSTPAPPPQPTGNPSRPSPSQQMCPEGWEVFQGRCYYFVNQPLSWPEAQSNCALLESMLASVHSPQEYNFLQQFTNSNGNEEAWLGGFYLQYQWLWIDGSWFYNNSWNNASTDSSSPCLLLNSNEPWSNSPCNTFGTPGICVKNSNVPPAMACPEGWTVFQGRCYYYNEVSMSWPEADASCASLGASLVSVHSPQEYMFLLQQTFSPSWLGGFYIDDQWMWLDGSWFYEGFFGQTPPPSTYQCLSTFNPDGWSPYSCNQIMPSFCMKEALSYRH</sequence>
<dbReference type="PROSITE" id="PS50041">
    <property type="entry name" value="C_TYPE_LECTIN_2"/>
    <property type="match status" value="2"/>
</dbReference>
<dbReference type="InterPro" id="IPR001304">
    <property type="entry name" value="C-type_lectin-like"/>
</dbReference>
<reference evidence="5" key="1">
    <citation type="submission" date="2023-07" db="EMBL/GenBank/DDBJ databases">
        <title>Chromosome-level Genome Assembly of Striped Snakehead (Channa striata).</title>
        <authorList>
            <person name="Liu H."/>
        </authorList>
    </citation>
    <scope>NUCLEOTIDE SEQUENCE</scope>
    <source>
        <strain evidence="5">Gz</strain>
        <tissue evidence="5">Muscle</tissue>
    </source>
</reference>
<comment type="subcellular location">
    <subcellularLocation>
        <location evidence="1">Cell membrane</location>
        <topology evidence="1">Single-pass type II membrane protein</topology>
    </subcellularLocation>
</comment>
<dbReference type="PANTHER" id="PTHR45710">
    <property type="entry name" value="C-TYPE LECTIN DOMAIN-CONTAINING PROTEIN 180"/>
    <property type="match status" value="1"/>
</dbReference>
<feature type="signal peptide" evidence="3">
    <location>
        <begin position="1"/>
        <end position="21"/>
    </location>
</feature>
<feature type="compositionally biased region" description="Low complexity" evidence="2">
    <location>
        <begin position="23"/>
        <end position="67"/>
    </location>
</feature>
<dbReference type="InterPro" id="IPR016186">
    <property type="entry name" value="C-type_lectin-like/link_sf"/>
</dbReference>
<comment type="caution">
    <text evidence="5">The sequence shown here is derived from an EMBL/GenBank/DDBJ whole genome shotgun (WGS) entry which is preliminary data.</text>
</comment>
<dbReference type="Proteomes" id="UP001187415">
    <property type="component" value="Unassembled WGS sequence"/>
</dbReference>
<dbReference type="AlphaFoldDB" id="A0AA88IFM6"/>
<dbReference type="CDD" id="cd00037">
    <property type="entry name" value="CLECT"/>
    <property type="match status" value="2"/>
</dbReference>
<accession>A0AA88IFM6</accession>
<dbReference type="SUPFAM" id="SSF56436">
    <property type="entry name" value="C-type lectin-like"/>
    <property type="match status" value="2"/>
</dbReference>
<feature type="region of interest" description="Disordered" evidence="2">
    <location>
        <begin position="23"/>
        <end position="104"/>
    </location>
</feature>
<evidence type="ECO:0000259" key="4">
    <source>
        <dbReference type="PROSITE" id="PS50041"/>
    </source>
</evidence>
<feature type="chain" id="PRO_5041726548" description="C-type lectin domain-containing protein" evidence="3">
    <location>
        <begin position="22"/>
        <end position="355"/>
    </location>
</feature>
<keyword evidence="3" id="KW-0732">Signal</keyword>
<gene>
    <name evidence="5" type="ORF">Q5P01_026030</name>
</gene>
<dbReference type="SMART" id="SM00034">
    <property type="entry name" value="CLECT"/>
    <property type="match status" value="2"/>
</dbReference>
<evidence type="ECO:0000313" key="6">
    <source>
        <dbReference type="Proteomes" id="UP001187415"/>
    </source>
</evidence>
<feature type="domain" description="C-type lectin" evidence="4">
    <location>
        <begin position="241"/>
        <end position="347"/>
    </location>
</feature>
<dbReference type="Gene3D" id="3.10.100.10">
    <property type="entry name" value="Mannose-Binding Protein A, subunit A"/>
    <property type="match status" value="2"/>
</dbReference>
<dbReference type="Pfam" id="PF00059">
    <property type="entry name" value="Lectin_C"/>
    <property type="match status" value="2"/>
</dbReference>
<dbReference type="GO" id="GO:0005886">
    <property type="term" value="C:plasma membrane"/>
    <property type="evidence" value="ECO:0007669"/>
    <property type="project" value="UniProtKB-SubCell"/>
</dbReference>
<dbReference type="EMBL" id="JAUPFM010000022">
    <property type="protein sequence ID" value="KAK2815563.1"/>
    <property type="molecule type" value="Genomic_DNA"/>
</dbReference>
<feature type="compositionally biased region" description="Polar residues" evidence="2">
    <location>
        <begin position="68"/>
        <end position="84"/>
    </location>
</feature>
<evidence type="ECO:0000256" key="2">
    <source>
        <dbReference type="SAM" id="MobiDB-lite"/>
    </source>
</evidence>
<dbReference type="InterPro" id="IPR050828">
    <property type="entry name" value="C-type_lectin/matrix_domain"/>
</dbReference>
<keyword evidence="6" id="KW-1185">Reference proteome</keyword>
<evidence type="ECO:0000313" key="5">
    <source>
        <dbReference type="EMBL" id="KAK2815563.1"/>
    </source>
</evidence>
<dbReference type="PANTHER" id="PTHR45710:SF26">
    <property type="entry name" value="RH26557P"/>
    <property type="match status" value="1"/>
</dbReference>